<feature type="region of interest" description="Disordered" evidence="1">
    <location>
        <begin position="1"/>
        <end position="21"/>
    </location>
</feature>
<dbReference type="EMBL" id="MH460460">
    <property type="protein sequence ID" value="AXG66667.1"/>
    <property type="molecule type" value="Genomic_DNA"/>
</dbReference>
<evidence type="ECO:0000313" key="3">
    <source>
        <dbReference type="Proteomes" id="UP000263742"/>
    </source>
</evidence>
<reference evidence="2 3" key="1">
    <citation type="journal article" date="2018" name="Front. Microbiol.">
        <title>Jumbo Bacteriophages Are Represented Within an Increasing Diversity of Environmental Viruses Infecting the Emerging Phytopathogen, Dickeya solani.</title>
        <authorList>
            <person name="Day A.W."/>
            <person name="Ahn J."/>
            <person name="Salmond G.P.C."/>
        </authorList>
    </citation>
    <scope>NUCLEOTIDE SEQUENCE [LARGE SCALE GENOMIC DNA]</scope>
</reference>
<accession>A0A384ZWR0</accession>
<dbReference type="Proteomes" id="UP000263742">
    <property type="component" value="Segment"/>
</dbReference>
<gene>
    <name evidence="2" type="ORF">JA13_264</name>
</gene>
<protein>
    <submittedName>
        <fullName evidence="2">Uncharacterized protein</fullName>
    </submittedName>
</protein>
<proteinExistence type="predicted"/>
<evidence type="ECO:0000313" key="2">
    <source>
        <dbReference type="EMBL" id="AXG66667.1"/>
    </source>
</evidence>
<name>A0A384ZWR0_9CAUD</name>
<sequence>MSHLFTLAHRKQKQKPSDHEHYHGDFCEKQYLMGMRLSARAKELRKLIKFKRNSIETLRRHLCKSDNHELYWKEVRDTKNNPVTLAELRAELAQTEAMLRTVKVNYELAFMVSRSFDRTHIQNRIVWESHRLGKKVFDPEFQTDLIIGIASAKDSECAEVQSKILKGREVHCSSGAFFSLPPENEFGKHLQFPVTHTIRMTAKGEK</sequence>
<evidence type="ECO:0000256" key="1">
    <source>
        <dbReference type="SAM" id="MobiDB-lite"/>
    </source>
</evidence>
<organism evidence="2 3">
    <name type="scientific">Dickeya phage vB_DsoM_JA13</name>
    <dbReference type="NCBI Taxonomy" id="2283030"/>
    <lineage>
        <taxon>Viruses</taxon>
        <taxon>Duplodnaviria</taxon>
        <taxon>Heunggongvirae</taxon>
        <taxon>Uroviricota</taxon>
        <taxon>Caudoviricetes</taxon>
        <taxon>Salmondvirus</taxon>
        <taxon>Salmondvirus JA11</taxon>
    </lineage>
</organism>